<reference evidence="2" key="1">
    <citation type="journal article" date="2024" name="Proc. Natl. Acad. Sci. U.S.A.">
        <title>Extraordinary preservation of gene collinearity over three hundred million years revealed in homosporous lycophytes.</title>
        <authorList>
            <person name="Li C."/>
            <person name="Wickell D."/>
            <person name="Kuo L.Y."/>
            <person name="Chen X."/>
            <person name="Nie B."/>
            <person name="Liao X."/>
            <person name="Peng D."/>
            <person name="Ji J."/>
            <person name="Jenkins J."/>
            <person name="Williams M."/>
            <person name="Shu S."/>
            <person name="Plott C."/>
            <person name="Barry K."/>
            <person name="Rajasekar S."/>
            <person name="Grimwood J."/>
            <person name="Han X."/>
            <person name="Sun S."/>
            <person name="Hou Z."/>
            <person name="He W."/>
            <person name="Dai G."/>
            <person name="Sun C."/>
            <person name="Schmutz J."/>
            <person name="Leebens-Mack J.H."/>
            <person name="Li F.W."/>
            <person name="Wang L."/>
        </authorList>
    </citation>
    <scope>NUCLEOTIDE SEQUENCE [LARGE SCALE GENOMIC DNA]</scope>
    <source>
        <strain evidence="2">cv. PW_Plant_1</strain>
    </source>
</reference>
<accession>A0ACC2CGG5</accession>
<dbReference type="Proteomes" id="UP001162992">
    <property type="component" value="Chromosome 10"/>
</dbReference>
<protein>
    <submittedName>
        <fullName evidence="1">Uncharacterized protein</fullName>
    </submittedName>
</protein>
<gene>
    <name evidence="1" type="ORF">O6H91_10G047900</name>
</gene>
<keyword evidence="2" id="KW-1185">Reference proteome</keyword>
<evidence type="ECO:0000313" key="1">
    <source>
        <dbReference type="EMBL" id="KAJ7541136.1"/>
    </source>
</evidence>
<sequence length="247" mass="27294">MSEVCLHVYDVTNSVSVKTNSVIVNLNKLMRDGMGLGGIFHGAIQVYEAEWSFGYCEHGSGVFSCTPKQNAMYTYRETISLGHTTLSEIRVDQILTELSREWPGYSYDVLSRNCNHFCEQFCERLGVQKLPGWLNRFANAGDVAVEVTGNVMERLRQAKSDVVLAGKVAMRYLSSGVSSSPVSANESENGATITNLLSRFPLIRVPWRNISQGSSSSQEAPLRNNSGKEDSSHDANFTRYSNMGGEL</sequence>
<dbReference type="EMBL" id="CM055101">
    <property type="protein sequence ID" value="KAJ7541136.1"/>
    <property type="molecule type" value="Genomic_DNA"/>
</dbReference>
<proteinExistence type="predicted"/>
<organism evidence="1 2">
    <name type="scientific">Diphasiastrum complanatum</name>
    <name type="common">Issler's clubmoss</name>
    <name type="synonym">Lycopodium complanatum</name>
    <dbReference type="NCBI Taxonomy" id="34168"/>
    <lineage>
        <taxon>Eukaryota</taxon>
        <taxon>Viridiplantae</taxon>
        <taxon>Streptophyta</taxon>
        <taxon>Embryophyta</taxon>
        <taxon>Tracheophyta</taxon>
        <taxon>Lycopodiopsida</taxon>
        <taxon>Lycopodiales</taxon>
        <taxon>Lycopodiaceae</taxon>
        <taxon>Lycopodioideae</taxon>
        <taxon>Diphasiastrum</taxon>
    </lineage>
</organism>
<evidence type="ECO:0000313" key="2">
    <source>
        <dbReference type="Proteomes" id="UP001162992"/>
    </source>
</evidence>
<comment type="caution">
    <text evidence="1">The sequence shown here is derived from an EMBL/GenBank/DDBJ whole genome shotgun (WGS) entry which is preliminary data.</text>
</comment>
<name>A0ACC2CGG5_DIPCM</name>